<dbReference type="AlphaFoldDB" id="A0A1L0B8C0"/>
<proteinExistence type="predicted"/>
<evidence type="ECO:0000313" key="2">
    <source>
        <dbReference type="Proteomes" id="UP000183365"/>
    </source>
</evidence>
<protein>
    <submittedName>
        <fullName evidence="1">Uncharacterized protein</fullName>
    </submittedName>
</protein>
<keyword evidence="2" id="KW-1185">Reference proteome</keyword>
<accession>A0A1L0B8C0</accession>
<dbReference type="GO" id="GO:0031145">
    <property type="term" value="P:anaphase-promoting complex-dependent catabolic process"/>
    <property type="evidence" value="ECO:0007669"/>
    <property type="project" value="InterPro"/>
</dbReference>
<sequence length="200" mass="23125">MNNNYDTSEVENEIRKILNESYVSNLAVKSKASSNDQNSFKNLLDSRKSAIKNTLDSNVRSIHKVFYSKSDVTNTNDDYMKSIYEIYNAKEEKRNQIRNFGSNRLKPIGISKTLDEFKESKKQVNHSQTNVYMRSNNVSQETNVASNDVETGIINLRTRELSVSTYNTLHENVQYDHITSENNFNFENNDLEFSSSDDYV</sequence>
<dbReference type="EMBL" id="FQNF01000097">
    <property type="protein sequence ID" value="SGZ41363.1"/>
    <property type="molecule type" value="Genomic_DNA"/>
</dbReference>
<dbReference type="OrthoDB" id="3973311at2759"/>
<organism evidence="1 2">
    <name type="scientific">Hanseniaspora guilliermondii</name>
    <dbReference type="NCBI Taxonomy" id="56406"/>
    <lineage>
        <taxon>Eukaryota</taxon>
        <taxon>Fungi</taxon>
        <taxon>Dikarya</taxon>
        <taxon>Ascomycota</taxon>
        <taxon>Saccharomycotina</taxon>
        <taxon>Saccharomycetes</taxon>
        <taxon>Saccharomycodales</taxon>
        <taxon>Saccharomycodaceae</taxon>
        <taxon>Hanseniaspora</taxon>
    </lineage>
</organism>
<dbReference type="Proteomes" id="UP000183365">
    <property type="component" value="Unassembled WGS sequence"/>
</dbReference>
<dbReference type="VEuPathDB" id="FungiDB:HGUI_03564"/>
<dbReference type="GO" id="GO:0005680">
    <property type="term" value="C:anaphase-promoting complex"/>
    <property type="evidence" value="ECO:0007669"/>
    <property type="project" value="InterPro"/>
</dbReference>
<reference evidence="2" key="1">
    <citation type="submission" date="2016-11" db="EMBL/GenBank/DDBJ databases">
        <authorList>
            <person name="Guldener U."/>
        </authorList>
    </citation>
    <scope>NUCLEOTIDE SEQUENCE [LARGE SCALE GENOMIC DNA]</scope>
</reference>
<name>A0A1L0B8C0_9ASCO</name>
<dbReference type="Pfam" id="PF05841">
    <property type="entry name" value="Apc15p"/>
    <property type="match status" value="1"/>
</dbReference>
<gene>
    <name evidence="1" type="ORF">HGUI_03564</name>
</gene>
<dbReference type="InterPro" id="IPR008402">
    <property type="entry name" value="APC_su15/mnd2"/>
</dbReference>
<evidence type="ECO:0000313" key="1">
    <source>
        <dbReference type="EMBL" id="SGZ41363.1"/>
    </source>
</evidence>